<keyword evidence="2" id="KW-0813">Transport</keyword>
<evidence type="ECO:0000256" key="3">
    <source>
        <dbReference type="ARBA" id="ARBA00022475"/>
    </source>
</evidence>
<comment type="caution">
    <text evidence="10">The sequence shown here is derived from an EMBL/GenBank/DDBJ whole genome shotgun (WGS) entry which is preliminary data.</text>
</comment>
<name>A0ABY1AB57_9LACO</name>
<feature type="transmembrane region" description="Helical" evidence="8">
    <location>
        <begin position="12"/>
        <end position="36"/>
    </location>
</feature>
<keyword evidence="4" id="KW-0997">Cell inner membrane</keyword>
<dbReference type="PROSITE" id="PS50850">
    <property type="entry name" value="MFS"/>
    <property type="match status" value="1"/>
</dbReference>
<dbReference type="InterPro" id="IPR020846">
    <property type="entry name" value="MFS_dom"/>
</dbReference>
<evidence type="ECO:0000313" key="10">
    <source>
        <dbReference type="EMBL" id="SEM61339.1"/>
    </source>
</evidence>
<feature type="transmembrane region" description="Helical" evidence="8">
    <location>
        <begin position="215"/>
        <end position="233"/>
    </location>
</feature>
<evidence type="ECO:0000256" key="6">
    <source>
        <dbReference type="ARBA" id="ARBA00022989"/>
    </source>
</evidence>
<evidence type="ECO:0000256" key="4">
    <source>
        <dbReference type="ARBA" id="ARBA00022519"/>
    </source>
</evidence>
<evidence type="ECO:0000259" key="9">
    <source>
        <dbReference type="PROSITE" id="PS50850"/>
    </source>
</evidence>
<feature type="transmembrane region" description="Helical" evidence="8">
    <location>
        <begin position="166"/>
        <end position="187"/>
    </location>
</feature>
<dbReference type="Proteomes" id="UP000182089">
    <property type="component" value="Unassembled WGS sequence"/>
</dbReference>
<proteinExistence type="predicted"/>
<dbReference type="PANTHER" id="PTHR23522">
    <property type="entry name" value="BLL5896 PROTEIN"/>
    <property type="match status" value="1"/>
</dbReference>
<organism evidence="10 11">
    <name type="scientific">Ligilactobacillus ruminis</name>
    <dbReference type="NCBI Taxonomy" id="1623"/>
    <lineage>
        <taxon>Bacteria</taxon>
        <taxon>Bacillati</taxon>
        <taxon>Bacillota</taxon>
        <taxon>Bacilli</taxon>
        <taxon>Lactobacillales</taxon>
        <taxon>Lactobacillaceae</taxon>
        <taxon>Ligilactobacillus</taxon>
    </lineage>
</organism>
<protein>
    <submittedName>
        <fullName evidence="10">MFS transporter, PPP family, 3-phenylpropionic acid transporter</fullName>
    </submittedName>
</protein>
<gene>
    <name evidence="10" type="ORF">SAMN05216431_10566</name>
</gene>
<dbReference type="Gene3D" id="1.20.1250.20">
    <property type="entry name" value="MFS general substrate transporter like domains"/>
    <property type="match status" value="2"/>
</dbReference>
<keyword evidence="5 8" id="KW-0812">Transmembrane</keyword>
<dbReference type="InterPro" id="IPR024989">
    <property type="entry name" value="MFS_assoc_dom"/>
</dbReference>
<evidence type="ECO:0000256" key="1">
    <source>
        <dbReference type="ARBA" id="ARBA00004429"/>
    </source>
</evidence>
<keyword evidence="7 8" id="KW-0472">Membrane</keyword>
<evidence type="ECO:0000256" key="5">
    <source>
        <dbReference type="ARBA" id="ARBA00022692"/>
    </source>
</evidence>
<comment type="subcellular location">
    <subcellularLocation>
        <location evidence="1">Cell inner membrane</location>
        <topology evidence="1">Multi-pass membrane protein</topology>
    </subcellularLocation>
</comment>
<feature type="transmembrane region" description="Helical" evidence="8">
    <location>
        <begin position="369"/>
        <end position="389"/>
    </location>
</feature>
<feature type="transmembrane region" description="Helical" evidence="8">
    <location>
        <begin position="340"/>
        <end position="363"/>
    </location>
</feature>
<accession>A0ABY1AB57</accession>
<evidence type="ECO:0000313" key="11">
    <source>
        <dbReference type="Proteomes" id="UP000182089"/>
    </source>
</evidence>
<keyword evidence="6 8" id="KW-1133">Transmembrane helix</keyword>
<dbReference type="EMBL" id="FOCC01000005">
    <property type="protein sequence ID" value="SEM61339.1"/>
    <property type="molecule type" value="Genomic_DNA"/>
</dbReference>
<sequence>MNISAKRLTLQYAFIQGVYWMIYCGLYSFATVYLLSKGLESSQIGIVVALGNVVGFILQPYISSLADKYQNITLHRLIEVLLAVMVLGIVLLLVAPKYFLAILLLYVVADAILQTLQPLLNSLSIYYQEAGIAVDFGIARGFGSLFFAGMSSFLGVLCDKYGADMAMISTIILIAALFLLVWSLPLLKKVKVDVDTKAEVKTNEGLGHFIKQYRAFTMVLLASTLLFTFHNMLNSYLIQVVNNVGGNTTQMGTALTVAAICELPAMFGFSFLATKISSSKLMIFASLAFSVKAVVTYLAPNMGMLYIAMVLQMFAFAVFTPASVYYVNEVIPKRYQYMSQALMVGTTTVSGVIASLLGGFLLQVASVKMMLLIGVIISISGTILMVIFAKHK</sequence>
<feature type="transmembrane region" description="Helical" evidence="8">
    <location>
        <begin position="42"/>
        <end position="62"/>
    </location>
</feature>
<keyword evidence="3" id="KW-1003">Cell membrane</keyword>
<evidence type="ECO:0000256" key="2">
    <source>
        <dbReference type="ARBA" id="ARBA00022448"/>
    </source>
</evidence>
<dbReference type="PANTHER" id="PTHR23522:SF10">
    <property type="entry name" value="3-PHENYLPROPIONIC ACID TRANSPORTER-RELATED"/>
    <property type="match status" value="1"/>
</dbReference>
<feature type="transmembrane region" description="Helical" evidence="8">
    <location>
        <begin position="305"/>
        <end position="328"/>
    </location>
</feature>
<feature type="domain" description="Major facilitator superfamily (MFS) profile" evidence="9">
    <location>
        <begin position="215"/>
        <end position="392"/>
    </location>
</feature>
<dbReference type="Pfam" id="PF12832">
    <property type="entry name" value="MFS_1_like"/>
    <property type="match status" value="1"/>
</dbReference>
<reference evidence="10 11" key="1">
    <citation type="submission" date="2016-10" db="EMBL/GenBank/DDBJ databases">
        <authorList>
            <person name="Varghese N."/>
            <person name="Submissions S."/>
        </authorList>
    </citation>
    <scope>NUCLEOTIDE SEQUENCE [LARGE SCALE GENOMIC DNA]</scope>
    <source>
        <strain evidence="10 11">WC1T17</strain>
    </source>
</reference>
<feature type="transmembrane region" description="Helical" evidence="8">
    <location>
        <begin position="132"/>
        <end position="154"/>
    </location>
</feature>
<dbReference type="InterPro" id="IPR036259">
    <property type="entry name" value="MFS_trans_sf"/>
</dbReference>
<feature type="transmembrane region" description="Helical" evidence="8">
    <location>
        <begin position="253"/>
        <end position="274"/>
    </location>
</feature>
<dbReference type="SUPFAM" id="SSF103473">
    <property type="entry name" value="MFS general substrate transporter"/>
    <property type="match status" value="1"/>
</dbReference>
<evidence type="ECO:0000256" key="8">
    <source>
        <dbReference type="SAM" id="Phobius"/>
    </source>
</evidence>
<evidence type="ECO:0000256" key="7">
    <source>
        <dbReference type="ARBA" id="ARBA00023136"/>
    </source>
</evidence>